<evidence type="ECO:0000256" key="1">
    <source>
        <dbReference type="ARBA" id="ARBA00001954"/>
    </source>
</evidence>
<evidence type="ECO:0000256" key="5">
    <source>
        <dbReference type="ARBA" id="ARBA00023002"/>
    </source>
</evidence>
<dbReference type="PANTHER" id="PTHR43779">
    <property type="entry name" value="DIOXYGENASE RV0097-RELATED"/>
    <property type="match status" value="1"/>
</dbReference>
<comment type="similarity">
    <text evidence="2">Belongs to the TfdA dioxygenase family.</text>
</comment>
<dbReference type="Pfam" id="PF02668">
    <property type="entry name" value="TauD"/>
    <property type="match status" value="1"/>
</dbReference>
<keyword evidence="3" id="KW-0479">Metal-binding</keyword>
<protein>
    <recommendedName>
        <fullName evidence="7">TauD/TfdA-like domain-containing protein</fullName>
    </recommendedName>
</protein>
<sequence>MTAQPGSQIRIIPQKHDPTSKVNFGAIITGCDMNNLDEDDFQAMRNAIYVHGVVIIRDQQDLLPINQYNFVKRLDPEARAEHGWGTSKEAQEITGITGKLKWYTIPGTPAVQMFGQGYQGNDHYGLKAITVQGTSHDNYHAETLPKENIARGETRFVVFHYDGIVYGAHPSRVTTLRSLRVPRGPPLTVRWDDGSGRTMKAQAGATAFYSNEQLYDLLTPEEKALADNSYWETAPHPFVWTGNGKVRSQGVGLVSSEKLDLNELPPWSVDKVYKYPMVWVNPVTGKKGFQVRAEAVRKLYLKSAPGAEECIVEDPEQIRTWLNEILDRIIAPEYINIPSVEEGDVVAWNNWGVMHSATEYPEAYGVRTVHQCHIASSTPPLGPYDSTSTKGELKV</sequence>
<dbReference type="InterPro" id="IPR003819">
    <property type="entry name" value="TauD/TfdA-like"/>
</dbReference>
<keyword evidence="4" id="KW-0223">Dioxygenase</keyword>
<evidence type="ECO:0000313" key="9">
    <source>
        <dbReference type="Proteomes" id="UP001610334"/>
    </source>
</evidence>
<accession>A0ABR4GTB6</accession>
<evidence type="ECO:0000256" key="2">
    <source>
        <dbReference type="ARBA" id="ARBA00005896"/>
    </source>
</evidence>
<comment type="caution">
    <text evidence="8">The sequence shown here is derived from an EMBL/GenBank/DDBJ whole genome shotgun (WGS) entry which is preliminary data.</text>
</comment>
<gene>
    <name evidence="8" type="ORF">BJX63DRAFT_438567</name>
</gene>
<proteinExistence type="inferred from homology"/>
<organism evidence="8 9">
    <name type="scientific">Aspergillus granulosus</name>
    <dbReference type="NCBI Taxonomy" id="176169"/>
    <lineage>
        <taxon>Eukaryota</taxon>
        <taxon>Fungi</taxon>
        <taxon>Dikarya</taxon>
        <taxon>Ascomycota</taxon>
        <taxon>Pezizomycotina</taxon>
        <taxon>Eurotiomycetes</taxon>
        <taxon>Eurotiomycetidae</taxon>
        <taxon>Eurotiales</taxon>
        <taxon>Aspergillaceae</taxon>
        <taxon>Aspergillus</taxon>
        <taxon>Aspergillus subgen. Nidulantes</taxon>
    </lineage>
</organism>
<evidence type="ECO:0000256" key="4">
    <source>
        <dbReference type="ARBA" id="ARBA00022964"/>
    </source>
</evidence>
<comment type="cofactor">
    <cofactor evidence="1">
        <name>Fe(2+)</name>
        <dbReference type="ChEBI" id="CHEBI:29033"/>
    </cofactor>
</comment>
<evidence type="ECO:0000259" key="7">
    <source>
        <dbReference type="Pfam" id="PF02668"/>
    </source>
</evidence>
<name>A0ABR4GTB6_9EURO</name>
<reference evidence="8 9" key="1">
    <citation type="submission" date="2024-07" db="EMBL/GenBank/DDBJ databases">
        <title>Section-level genome sequencing and comparative genomics of Aspergillus sections Usti and Cavernicolus.</title>
        <authorList>
            <consortium name="Lawrence Berkeley National Laboratory"/>
            <person name="Nybo J.L."/>
            <person name="Vesth T.C."/>
            <person name="Theobald S."/>
            <person name="Frisvad J.C."/>
            <person name="Larsen T.O."/>
            <person name="Kjaerboelling I."/>
            <person name="Rothschild-Mancinelli K."/>
            <person name="Lyhne E.K."/>
            <person name="Kogle M.E."/>
            <person name="Barry K."/>
            <person name="Clum A."/>
            <person name="Na H."/>
            <person name="Ledsgaard L."/>
            <person name="Lin J."/>
            <person name="Lipzen A."/>
            <person name="Kuo A."/>
            <person name="Riley R."/>
            <person name="Mondo S."/>
            <person name="Labutti K."/>
            <person name="Haridas S."/>
            <person name="Pangalinan J."/>
            <person name="Salamov A.A."/>
            <person name="Simmons B.A."/>
            <person name="Magnuson J.K."/>
            <person name="Chen J."/>
            <person name="Drula E."/>
            <person name="Henrissat B."/>
            <person name="Wiebenga A."/>
            <person name="Lubbers R.J."/>
            <person name="Gomes A.C."/>
            <person name="Makela M.R."/>
            <person name="Stajich J."/>
            <person name="Grigoriev I.V."/>
            <person name="Mortensen U.H."/>
            <person name="De Vries R.P."/>
            <person name="Baker S.E."/>
            <person name="Andersen M.R."/>
        </authorList>
    </citation>
    <scope>NUCLEOTIDE SEQUENCE [LARGE SCALE GENOMIC DNA]</scope>
    <source>
        <strain evidence="8 9">CBS 588.65</strain>
    </source>
</reference>
<keyword evidence="9" id="KW-1185">Reference proteome</keyword>
<dbReference type="InterPro" id="IPR051178">
    <property type="entry name" value="TfdA_dioxygenase"/>
</dbReference>
<keyword evidence="6" id="KW-0408">Iron</keyword>
<dbReference type="Proteomes" id="UP001610334">
    <property type="component" value="Unassembled WGS sequence"/>
</dbReference>
<keyword evidence="5" id="KW-0560">Oxidoreductase</keyword>
<dbReference type="Gene3D" id="3.60.130.10">
    <property type="entry name" value="Clavaminate synthase-like"/>
    <property type="match status" value="1"/>
</dbReference>
<dbReference type="EMBL" id="JBFXLT010000261">
    <property type="protein sequence ID" value="KAL2801705.1"/>
    <property type="molecule type" value="Genomic_DNA"/>
</dbReference>
<dbReference type="InterPro" id="IPR042098">
    <property type="entry name" value="TauD-like_sf"/>
</dbReference>
<evidence type="ECO:0000256" key="3">
    <source>
        <dbReference type="ARBA" id="ARBA00022723"/>
    </source>
</evidence>
<dbReference type="SUPFAM" id="SSF51197">
    <property type="entry name" value="Clavaminate synthase-like"/>
    <property type="match status" value="1"/>
</dbReference>
<evidence type="ECO:0000256" key="6">
    <source>
        <dbReference type="ARBA" id="ARBA00023004"/>
    </source>
</evidence>
<evidence type="ECO:0000313" key="8">
    <source>
        <dbReference type="EMBL" id="KAL2801705.1"/>
    </source>
</evidence>
<dbReference type="PANTHER" id="PTHR43779:SF2">
    <property type="entry name" value="ALPHA-KETOGLUTARATE-DEPENDENT XANTHINE DIOXYGENASE XAN1"/>
    <property type="match status" value="1"/>
</dbReference>
<feature type="domain" description="TauD/TfdA-like" evidence="7">
    <location>
        <begin position="24"/>
        <end position="372"/>
    </location>
</feature>